<dbReference type="Proteomes" id="UP000314294">
    <property type="component" value="Unassembled WGS sequence"/>
</dbReference>
<evidence type="ECO:0000313" key="2">
    <source>
        <dbReference type="EMBL" id="TNN40855.1"/>
    </source>
</evidence>
<protein>
    <submittedName>
        <fullName evidence="2">Uncharacterized protein</fullName>
    </submittedName>
</protein>
<sequence>MSTTADMLRAAVTESLAAAAGHIFGAELARCRRENGRQRRLLDAVLKPEVRLHRAGVQQDTKPPNIKEEPEGEPLPGPAPVKTEDDEAQSSQLHHTQEEHVGAEPPVGSSAQQVEGGGEDRGGSEPARSTDPDGFLQPANTEETPGSSDRADTIKM</sequence>
<feature type="region of interest" description="Disordered" evidence="1">
    <location>
        <begin position="49"/>
        <end position="156"/>
    </location>
</feature>
<evidence type="ECO:0000313" key="3">
    <source>
        <dbReference type="Proteomes" id="UP000314294"/>
    </source>
</evidence>
<reference evidence="2 3" key="1">
    <citation type="submission" date="2019-03" db="EMBL/GenBank/DDBJ databases">
        <title>First draft genome of Liparis tanakae, snailfish: a comprehensive survey of snailfish specific genes.</title>
        <authorList>
            <person name="Kim W."/>
            <person name="Song I."/>
            <person name="Jeong J.-H."/>
            <person name="Kim D."/>
            <person name="Kim S."/>
            <person name="Ryu S."/>
            <person name="Song J.Y."/>
            <person name="Lee S.K."/>
        </authorList>
    </citation>
    <scope>NUCLEOTIDE SEQUENCE [LARGE SCALE GENOMIC DNA]</scope>
    <source>
        <tissue evidence="2">Muscle</tissue>
    </source>
</reference>
<evidence type="ECO:0000256" key="1">
    <source>
        <dbReference type="SAM" id="MobiDB-lite"/>
    </source>
</evidence>
<dbReference type="OrthoDB" id="8939517at2759"/>
<comment type="caution">
    <text evidence="2">The sequence shown here is derived from an EMBL/GenBank/DDBJ whole genome shotgun (WGS) entry which is preliminary data.</text>
</comment>
<feature type="compositionally biased region" description="Basic and acidic residues" evidence="1">
    <location>
        <begin position="118"/>
        <end position="131"/>
    </location>
</feature>
<name>A0A4Z2FIR9_9TELE</name>
<keyword evidence="3" id="KW-1185">Reference proteome</keyword>
<organism evidence="2 3">
    <name type="scientific">Liparis tanakae</name>
    <name type="common">Tanaka's snailfish</name>
    <dbReference type="NCBI Taxonomy" id="230148"/>
    <lineage>
        <taxon>Eukaryota</taxon>
        <taxon>Metazoa</taxon>
        <taxon>Chordata</taxon>
        <taxon>Craniata</taxon>
        <taxon>Vertebrata</taxon>
        <taxon>Euteleostomi</taxon>
        <taxon>Actinopterygii</taxon>
        <taxon>Neopterygii</taxon>
        <taxon>Teleostei</taxon>
        <taxon>Neoteleostei</taxon>
        <taxon>Acanthomorphata</taxon>
        <taxon>Eupercaria</taxon>
        <taxon>Perciformes</taxon>
        <taxon>Cottioidei</taxon>
        <taxon>Cottales</taxon>
        <taxon>Liparidae</taxon>
        <taxon>Liparis</taxon>
    </lineage>
</organism>
<dbReference type="EMBL" id="SRLO01001154">
    <property type="protein sequence ID" value="TNN40855.1"/>
    <property type="molecule type" value="Genomic_DNA"/>
</dbReference>
<dbReference type="AlphaFoldDB" id="A0A4Z2FIR9"/>
<accession>A0A4Z2FIR9</accession>
<proteinExistence type="predicted"/>
<gene>
    <name evidence="2" type="ORF">EYF80_048989</name>
</gene>
<feature type="compositionally biased region" description="Polar residues" evidence="1">
    <location>
        <begin position="138"/>
        <end position="147"/>
    </location>
</feature>